<gene>
    <name evidence="1" type="ORF">LTRI10_LOCUS31658</name>
</gene>
<evidence type="ECO:0000313" key="1">
    <source>
        <dbReference type="EMBL" id="CAL1390902.1"/>
    </source>
</evidence>
<dbReference type="AlphaFoldDB" id="A0AAV2EZ48"/>
<evidence type="ECO:0000313" key="2">
    <source>
        <dbReference type="Proteomes" id="UP001497516"/>
    </source>
</evidence>
<accession>A0AAV2EZ48</accession>
<sequence>MAGRGRMEGRRDGGMTVGWRRCCSDGMTKVLTMSGLRLATGRIDDGFIPSVPRPLALSGFPVPVPEH</sequence>
<organism evidence="1 2">
    <name type="scientific">Linum trigynum</name>
    <dbReference type="NCBI Taxonomy" id="586398"/>
    <lineage>
        <taxon>Eukaryota</taxon>
        <taxon>Viridiplantae</taxon>
        <taxon>Streptophyta</taxon>
        <taxon>Embryophyta</taxon>
        <taxon>Tracheophyta</taxon>
        <taxon>Spermatophyta</taxon>
        <taxon>Magnoliopsida</taxon>
        <taxon>eudicotyledons</taxon>
        <taxon>Gunneridae</taxon>
        <taxon>Pentapetalae</taxon>
        <taxon>rosids</taxon>
        <taxon>fabids</taxon>
        <taxon>Malpighiales</taxon>
        <taxon>Linaceae</taxon>
        <taxon>Linum</taxon>
    </lineage>
</organism>
<dbReference type="EMBL" id="OZ034818">
    <property type="protein sequence ID" value="CAL1390902.1"/>
    <property type="molecule type" value="Genomic_DNA"/>
</dbReference>
<reference evidence="1 2" key="1">
    <citation type="submission" date="2024-04" db="EMBL/GenBank/DDBJ databases">
        <authorList>
            <person name="Fracassetti M."/>
        </authorList>
    </citation>
    <scope>NUCLEOTIDE SEQUENCE [LARGE SCALE GENOMIC DNA]</scope>
</reference>
<protein>
    <submittedName>
        <fullName evidence="1">Uncharacterized protein</fullName>
    </submittedName>
</protein>
<name>A0AAV2EZ48_9ROSI</name>
<keyword evidence="2" id="KW-1185">Reference proteome</keyword>
<dbReference type="Proteomes" id="UP001497516">
    <property type="component" value="Chromosome 5"/>
</dbReference>
<proteinExistence type="predicted"/>